<organism evidence="1 2">
    <name type="scientific">Oceanithermus desulfurans NBRC 100063</name>
    <dbReference type="NCBI Taxonomy" id="1227550"/>
    <lineage>
        <taxon>Bacteria</taxon>
        <taxon>Thermotogati</taxon>
        <taxon>Deinococcota</taxon>
        <taxon>Deinococci</taxon>
        <taxon>Thermales</taxon>
        <taxon>Thermaceae</taxon>
        <taxon>Oceanithermus</taxon>
    </lineage>
</organism>
<sequence>MLDLRILVADSTTEHVVKAVLQRHHSLGISSPFHDKSTVIVHSERDPGVYRRGHELLSASPKARYTLVILDSDWDGAPSADTIRSYIMQNLSTVGISEDVSDVIVIEPELEKWIWVIDNPNFLRIINWDGTSSDLRNWLLDNHFELDAHNKPSRPKEALEAVLYYTGRPFSSAIHKEIAEVVSLHNCVEPTFLMFKNRLNEWFGL</sequence>
<dbReference type="EMBL" id="BJXN01000005">
    <property type="protein sequence ID" value="GEM89563.1"/>
    <property type="molecule type" value="Genomic_DNA"/>
</dbReference>
<evidence type="ECO:0008006" key="3">
    <source>
        <dbReference type="Google" id="ProtNLM"/>
    </source>
</evidence>
<comment type="caution">
    <text evidence="1">The sequence shown here is derived from an EMBL/GenBank/DDBJ whole genome shotgun (WGS) entry which is preliminary data.</text>
</comment>
<proteinExistence type="predicted"/>
<dbReference type="InterPro" id="IPR059210">
    <property type="entry name" value="MADS4-like"/>
</dbReference>
<dbReference type="Proteomes" id="UP000321827">
    <property type="component" value="Unassembled WGS sequence"/>
</dbReference>
<dbReference type="AlphaFoldDB" id="A0A511RIV1"/>
<protein>
    <recommendedName>
        <fullName evidence="3">DUF4276 family protein</fullName>
    </recommendedName>
</protein>
<gene>
    <name evidence="1" type="ORF">ODE01S_09970</name>
</gene>
<name>A0A511RIV1_9DEIN</name>
<evidence type="ECO:0000313" key="2">
    <source>
        <dbReference type="Proteomes" id="UP000321827"/>
    </source>
</evidence>
<reference evidence="1 2" key="1">
    <citation type="submission" date="2019-07" db="EMBL/GenBank/DDBJ databases">
        <title>Whole genome shotgun sequence of Oceanithermus desulfurans NBRC 100063.</title>
        <authorList>
            <person name="Hosoyama A."/>
            <person name="Uohara A."/>
            <person name="Ohji S."/>
            <person name="Ichikawa N."/>
        </authorList>
    </citation>
    <scope>NUCLEOTIDE SEQUENCE [LARGE SCALE GENOMIC DNA]</scope>
    <source>
        <strain evidence="1 2">NBRC 100063</strain>
    </source>
</reference>
<dbReference type="NCBIfam" id="NF047734">
    <property type="entry name" value="antiphage_MADS4"/>
    <property type="match status" value="1"/>
</dbReference>
<evidence type="ECO:0000313" key="1">
    <source>
        <dbReference type="EMBL" id="GEM89563.1"/>
    </source>
</evidence>
<accession>A0A511RIV1</accession>